<organism evidence="1 2">
    <name type="scientific">Tribonema minus</name>
    <dbReference type="NCBI Taxonomy" id="303371"/>
    <lineage>
        <taxon>Eukaryota</taxon>
        <taxon>Sar</taxon>
        <taxon>Stramenopiles</taxon>
        <taxon>Ochrophyta</taxon>
        <taxon>PX clade</taxon>
        <taxon>Xanthophyceae</taxon>
        <taxon>Tribonematales</taxon>
        <taxon>Tribonemataceae</taxon>
        <taxon>Tribonema</taxon>
    </lineage>
</organism>
<keyword evidence="2" id="KW-1185">Reference proteome</keyword>
<dbReference type="AlphaFoldDB" id="A0A835Z1C9"/>
<dbReference type="Proteomes" id="UP000664859">
    <property type="component" value="Unassembled WGS sequence"/>
</dbReference>
<reference evidence="1" key="1">
    <citation type="submission" date="2021-02" db="EMBL/GenBank/DDBJ databases">
        <title>First Annotated Genome of the Yellow-green Alga Tribonema minus.</title>
        <authorList>
            <person name="Mahan K.M."/>
        </authorList>
    </citation>
    <scope>NUCLEOTIDE SEQUENCE</scope>
    <source>
        <strain evidence="1">UTEX B ZZ1240</strain>
    </source>
</reference>
<gene>
    <name evidence="1" type="ORF">JKP88DRAFT_244323</name>
</gene>
<evidence type="ECO:0000313" key="2">
    <source>
        <dbReference type="Proteomes" id="UP000664859"/>
    </source>
</evidence>
<dbReference type="OrthoDB" id="265717at2759"/>
<dbReference type="EMBL" id="JAFCMP010000124">
    <property type="protein sequence ID" value="KAG5185687.1"/>
    <property type="molecule type" value="Genomic_DNA"/>
</dbReference>
<name>A0A835Z1C9_9STRA</name>
<accession>A0A835Z1C9</accession>
<protein>
    <submittedName>
        <fullName evidence="1">Uncharacterized protein</fullName>
    </submittedName>
</protein>
<sequence length="365" mass="38416">MEYKDGVVVTTREGMGRVLQAVRDFAPGDLVLRERPLLSVGTEDSLSKYAGLSLHQRQQLGEMCLPAHGGAPRFASYKEQECLDQAQSTLPPGSPQLREKAVFSLAPGRPLVRAQLPLHDQEPAHGSFLRCAAPDAALGMRCMRCRDGVAMQLYLQPPLPPPREVPTLEAAEWRCGACGAVPAPSVLAAARAEALRLSLRMQELTCDPPAPPLVATLDRTLDGLTELLESARTALCGAHAITYGIGAELLSRLALRDVRGSAALAVDQLGCAECAAAGCASHGGGRGGARCDREHPVIAADLDLDLARDALQCVAALDNPAEFLRECGAAVAARLTRYVPLLACADGASDDGVLGGTRRVAAAPR</sequence>
<proteinExistence type="predicted"/>
<comment type="caution">
    <text evidence="1">The sequence shown here is derived from an EMBL/GenBank/DDBJ whole genome shotgun (WGS) entry which is preliminary data.</text>
</comment>
<evidence type="ECO:0000313" key="1">
    <source>
        <dbReference type="EMBL" id="KAG5185687.1"/>
    </source>
</evidence>